<gene>
    <name evidence="2" type="ordered locus">GPOL_c40140</name>
</gene>
<dbReference type="SUPFAM" id="SSF47413">
    <property type="entry name" value="lambda repressor-like DNA-binding domains"/>
    <property type="match status" value="1"/>
</dbReference>
<accession>H6MS08</accession>
<dbReference type="eggNOG" id="COG5606">
    <property type="taxonomic scope" value="Bacteria"/>
</dbReference>
<dbReference type="AlphaFoldDB" id="H6MS08"/>
<dbReference type="Proteomes" id="UP000009154">
    <property type="component" value="Chromosome"/>
</dbReference>
<dbReference type="Pfam" id="PF12728">
    <property type="entry name" value="HTH_17"/>
    <property type="match status" value="1"/>
</dbReference>
<sequence length="215" mass="23574">MSVWDDIMDTPADAANMRIRAALLRAVREHIDTFGWSQTTAATTLGITQPRVAELMNGHISKFSLDTLVTLADQVGVHVTVEADALAGDAAMSPSEAAKLLKMSRPHLLTFMNRGLLPYTLRGTERRIRVSDLLTFMDGREKGAALVADALGDDRPADNAREVPTSLRATEDGLGLTDILSEIREERALIDANRAKLDPHADAQLPWHTEQRPDQ</sequence>
<name>H6MS08_GORPV</name>
<dbReference type="InterPro" id="IPR039554">
    <property type="entry name" value="HigA2-like_HTH"/>
</dbReference>
<dbReference type="Pfam" id="PF13744">
    <property type="entry name" value="HTH_37"/>
    <property type="match status" value="1"/>
</dbReference>
<evidence type="ECO:0000313" key="2">
    <source>
        <dbReference type="EMBL" id="AFA75021.1"/>
    </source>
</evidence>
<dbReference type="InterPro" id="IPR001387">
    <property type="entry name" value="Cro/C1-type_HTH"/>
</dbReference>
<keyword evidence="3" id="KW-1185">Reference proteome</keyword>
<evidence type="ECO:0000259" key="1">
    <source>
        <dbReference type="SMART" id="SM00530"/>
    </source>
</evidence>
<keyword evidence="2" id="KW-0238">DNA-binding</keyword>
<reference evidence="2 3" key="1">
    <citation type="journal article" date="2012" name="Appl. Environ. Microbiol.">
        <title>Involvement of two latex-clearing proteins during rubber degradation and insights into the subsequent degradation pathway revealed by the genome sequence of Gordonia polyisoprenivorans strain VH2.</title>
        <authorList>
            <person name="Hiessl S."/>
            <person name="Schuldes J."/>
            <person name="Thurmer A."/>
            <person name="Halbsguth T."/>
            <person name="Broker D."/>
            <person name="Angelov A."/>
            <person name="Liebl W."/>
            <person name="Daniel R."/>
            <person name="Steinbuchel A."/>
        </authorList>
    </citation>
    <scope>NUCLEOTIDE SEQUENCE [LARGE SCALE GENOMIC DNA]</scope>
    <source>
        <strain evidence="3">DSM 44266 / VH2</strain>
    </source>
</reference>
<dbReference type="InterPro" id="IPR041657">
    <property type="entry name" value="HTH_17"/>
</dbReference>
<dbReference type="HOGENOM" id="CLU_1281695_0_0_11"/>
<dbReference type="GO" id="GO:0003677">
    <property type="term" value="F:DNA binding"/>
    <property type="evidence" value="ECO:0007669"/>
    <property type="project" value="UniProtKB-KW"/>
</dbReference>
<dbReference type="GeneID" id="90162358"/>
<feature type="domain" description="HTH cro/C1-type" evidence="1">
    <location>
        <begin position="18"/>
        <end position="82"/>
    </location>
</feature>
<dbReference type="EMBL" id="CP003119">
    <property type="protein sequence ID" value="AFA75021.1"/>
    <property type="molecule type" value="Genomic_DNA"/>
</dbReference>
<dbReference type="Gene3D" id="1.10.260.40">
    <property type="entry name" value="lambda repressor-like DNA-binding domains"/>
    <property type="match status" value="1"/>
</dbReference>
<dbReference type="CDD" id="cd00093">
    <property type="entry name" value="HTH_XRE"/>
    <property type="match status" value="1"/>
</dbReference>
<dbReference type="InterPro" id="IPR010982">
    <property type="entry name" value="Lambda_DNA-bd_dom_sf"/>
</dbReference>
<organism evidence="2 3">
    <name type="scientific">Gordonia polyisoprenivorans (strain DSM 44266 / VH2)</name>
    <dbReference type="NCBI Taxonomy" id="1112204"/>
    <lineage>
        <taxon>Bacteria</taxon>
        <taxon>Bacillati</taxon>
        <taxon>Actinomycetota</taxon>
        <taxon>Actinomycetes</taxon>
        <taxon>Mycobacteriales</taxon>
        <taxon>Gordoniaceae</taxon>
        <taxon>Gordonia</taxon>
    </lineage>
</organism>
<protein>
    <submittedName>
        <fullName evidence="2">Putative DNA-binding protein</fullName>
    </submittedName>
</protein>
<proteinExistence type="predicted"/>
<evidence type="ECO:0000313" key="3">
    <source>
        <dbReference type="Proteomes" id="UP000009154"/>
    </source>
</evidence>
<dbReference type="SMART" id="SM00530">
    <property type="entry name" value="HTH_XRE"/>
    <property type="match status" value="1"/>
</dbReference>
<dbReference type="KEGG" id="gpo:GPOL_c40140"/>
<dbReference type="STRING" id="1112204.GPOL_c40140"/>
<dbReference type="RefSeq" id="WP_014361308.1">
    <property type="nucleotide sequence ID" value="NC_016906.1"/>
</dbReference>